<evidence type="ECO:0000259" key="6">
    <source>
        <dbReference type="Pfam" id="PF07926"/>
    </source>
</evidence>
<evidence type="ECO:0000256" key="5">
    <source>
        <dbReference type="SAM" id="MobiDB-lite"/>
    </source>
</evidence>
<reference evidence="9 10" key="1">
    <citation type="journal article" date="2017" name="G3 (Bethesda)">
        <title>First Draft Genome Sequence of the Pathogenic Fungus Lomentospora prolificans (Formerly Scedosporium prolificans).</title>
        <authorList>
            <person name="Luo R."/>
            <person name="Zimin A."/>
            <person name="Workman R."/>
            <person name="Fan Y."/>
            <person name="Pertea G."/>
            <person name="Grossman N."/>
            <person name="Wear M.P."/>
            <person name="Jia B."/>
            <person name="Miller H."/>
            <person name="Casadevall A."/>
            <person name="Timp W."/>
            <person name="Zhang S.X."/>
            <person name="Salzberg S.L."/>
        </authorList>
    </citation>
    <scope>NUCLEOTIDE SEQUENCE [LARGE SCALE GENOMIC DNA]</scope>
    <source>
        <strain evidence="9 10">JHH-5317</strain>
    </source>
</reference>
<feature type="compositionally biased region" description="Low complexity" evidence="5">
    <location>
        <begin position="1971"/>
        <end position="2036"/>
    </location>
</feature>
<feature type="compositionally biased region" description="Polar residues" evidence="5">
    <location>
        <begin position="1910"/>
        <end position="1923"/>
    </location>
</feature>
<dbReference type="Gene3D" id="1.10.287.1490">
    <property type="match status" value="2"/>
</dbReference>
<comment type="caution">
    <text evidence="9">The sequence shown here is derived from an EMBL/GenBank/DDBJ whole genome shotgun (WGS) entry which is preliminary data.</text>
</comment>
<dbReference type="Proteomes" id="UP000233524">
    <property type="component" value="Unassembled WGS sequence"/>
</dbReference>
<organism evidence="9 10">
    <name type="scientific">Lomentospora prolificans</name>
    <dbReference type="NCBI Taxonomy" id="41688"/>
    <lineage>
        <taxon>Eukaryota</taxon>
        <taxon>Fungi</taxon>
        <taxon>Dikarya</taxon>
        <taxon>Ascomycota</taxon>
        <taxon>Pezizomycotina</taxon>
        <taxon>Sordariomycetes</taxon>
        <taxon>Hypocreomycetidae</taxon>
        <taxon>Microascales</taxon>
        <taxon>Microascaceae</taxon>
        <taxon>Lomentospora</taxon>
    </lineage>
</organism>
<accession>A0A2N3NFW0</accession>
<feature type="domain" description="NUA/TPR/MLP1-2-like" evidence="8">
    <location>
        <begin position="482"/>
        <end position="594"/>
    </location>
</feature>
<feature type="region of interest" description="Disordered" evidence="5">
    <location>
        <begin position="358"/>
        <end position="393"/>
    </location>
</feature>
<dbReference type="GO" id="GO:0006606">
    <property type="term" value="P:protein import into nucleus"/>
    <property type="evidence" value="ECO:0007669"/>
    <property type="project" value="InterPro"/>
</dbReference>
<dbReference type="EMBL" id="NLAX01000008">
    <property type="protein sequence ID" value="PKS11318.1"/>
    <property type="molecule type" value="Genomic_DNA"/>
</dbReference>
<evidence type="ECO:0000256" key="3">
    <source>
        <dbReference type="ARBA" id="ARBA00023242"/>
    </source>
</evidence>
<evidence type="ECO:0000313" key="9">
    <source>
        <dbReference type="EMBL" id="PKS11318.1"/>
    </source>
</evidence>
<evidence type="ECO:0000259" key="8">
    <source>
        <dbReference type="Pfam" id="PF25785"/>
    </source>
</evidence>
<name>A0A2N3NFW0_9PEZI</name>
<dbReference type="GO" id="GO:0017056">
    <property type="term" value="F:structural constituent of nuclear pore"/>
    <property type="evidence" value="ECO:0007669"/>
    <property type="project" value="TreeGrafter"/>
</dbReference>
<feature type="coiled-coil region" evidence="4">
    <location>
        <begin position="774"/>
        <end position="808"/>
    </location>
</feature>
<dbReference type="InParanoid" id="A0A2N3NFW0"/>
<dbReference type="PANTHER" id="PTHR18898:SF2">
    <property type="entry name" value="NUCLEOPROTEIN TPR"/>
    <property type="match status" value="1"/>
</dbReference>
<feature type="coiled-coil region" evidence="4">
    <location>
        <begin position="419"/>
        <end position="495"/>
    </location>
</feature>
<feature type="domain" description="Nucleoprotein TPR/MLP1-2" evidence="6">
    <location>
        <begin position="1068"/>
        <end position="1195"/>
    </location>
</feature>
<dbReference type="InterPro" id="IPR012929">
    <property type="entry name" value="Nucleoprot-TPR/MLP1-2_dom"/>
</dbReference>
<dbReference type="InterPro" id="IPR057974">
    <property type="entry name" value="NUA/TPR/MLP1-2-like_dom"/>
</dbReference>
<evidence type="ECO:0000259" key="7">
    <source>
        <dbReference type="Pfam" id="PF25481"/>
    </source>
</evidence>
<dbReference type="GO" id="GO:0005643">
    <property type="term" value="C:nuclear pore"/>
    <property type="evidence" value="ECO:0007669"/>
    <property type="project" value="TreeGrafter"/>
</dbReference>
<dbReference type="PANTHER" id="PTHR18898">
    <property type="entry name" value="NUCLEOPROTEIN TPR-RELATED"/>
    <property type="match status" value="1"/>
</dbReference>
<dbReference type="FunCoup" id="A0A2N3NFW0">
    <property type="interactions" value="1060"/>
</dbReference>
<feature type="coiled-coil region" evidence="4">
    <location>
        <begin position="1435"/>
        <end position="1511"/>
    </location>
</feature>
<dbReference type="InterPro" id="IPR057577">
    <property type="entry name" value="Nucleoprot-TPR/MLP1_dom"/>
</dbReference>
<feature type="compositionally biased region" description="Low complexity" evidence="5">
    <location>
        <begin position="1884"/>
        <end position="1894"/>
    </location>
</feature>
<feature type="coiled-coil region" evidence="4">
    <location>
        <begin position="686"/>
        <end position="731"/>
    </location>
</feature>
<gene>
    <name evidence="9" type="ORF">jhhlp_003080</name>
</gene>
<keyword evidence="3" id="KW-0539">Nucleus</keyword>
<feature type="region of interest" description="Disordered" evidence="5">
    <location>
        <begin position="932"/>
        <end position="962"/>
    </location>
</feature>
<dbReference type="Pfam" id="PF25785">
    <property type="entry name" value="TPR"/>
    <property type="match status" value="1"/>
</dbReference>
<dbReference type="VEuPathDB" id="FungiDB:jhhlp_003080"/>
<dbReference type="GO" id="GO:0006406">
    <property type="term" value="P:mRNA export from nucleus"/>
    <property type="evidence" value="ECO:0007669"/>
    <property type="project" value="TreeGrafter"/>
</dbReference>
<sequence length="2132" mass="239197">MAVADLGYIAGHLGLAQDGLTSLAADPNLSSLLKAVEAKAHEFDSLYSEKLRVDIELENAVVGSEARCQSFKATADKAMKEVEEVRQKLREEESTRQTLQNELQSVKSRSSEYDSEITTLKDQIESLQASNRTNMALLESRNARDDQLSEELSKQHQKNVQLNKEITTLQQNVQAAQAAANTAKYRAESLQQQLDLARRSGEWFENELKTKTEEALKYRKEKGARIAELQRQNEEAKADIESLKRGEQQLRQRLEAAQSKADEALVKVQQQQEAFARTEESYKKELENQRRLVEMSDQLTRKHQDRVQEMELEKERMRDNYENEIRRVRLDLERERQTVTELEERIQQLEGEVDELQARAQHEPHAVAASPSAPQTPRANGSVLGRALSPFATPGSIRSKTTITATQALDEVFKLKGQLAGEKRRNQQLSDELDQVLATLEAKAPQINELQSENESLRAELNHMSHLSEQSHEERDIAKRAARKAESSLANAQMEGKILRTQLRDLSTQIQMLVFNMHAREKGLNQLTEEDKYRLEQLSKGEVTEDALADMSDTHQFITQKFVVFKDIKELQEKNQELLRVTRELAEQMESEEALAAKHKAAEDHKAVQRLEQDLVNLNDEAQSLKATMESYKAERDMFRRLLQQKASAGELASVLGGSLNDDQRPPLASIETSADEHEAVSSAALRQLEATFDNYRNEQDMVRQTMRDQVDRLSNEKTSLQAEVVKLSSQLTLASERYDMLHANFVALQGEQTELQKRNQSLSETAAKQDIRTQQVAEELVETRELLESTRNEAANLKAEKNLWKDIQDRLGKSNETLMEEKERLSSLLASQQSLMNERDIAESEARRKSQARIDSLESELNETKRKLNTEVEEGKKLQLRKEFDSQQSQKRIDELTSTLSQAREELVRATTARDHLQARADELTINLRNAEERVGRLQPRPTPRPGMPVEPDNTQEEREQELQNLADQVSDLKRDLELAQTQLENAKNQAERFRELSQAHEEALADLTASQEEARQEIDNILGEKDARIKELEQKAEELSSELANSNTQLSTLRDAQGEVARRFEDEKHILEDEIKRLKDDAERYSESAKFHQQDLRAQAEIATKAQRDYEEELVKHAEAAKLLQSLRTEHNQLKSETASLKAAADSAKAALAQNVTSWEERRQQLEREIEELNARREDTNAQNRLLHQQLEGVTAQISALQQNRLQTYDDNEEATGPVPDIEGLRELNSYLRREKEILEVQHETRLQECKRLQQQLEYAQSQLDEARLKLDQERRSQAESGRNSLSHQDLMAKLNELNLYRESSATLRNELAQAKAQLTDKNAKIAELEAKIQPLESQIDALQTEKTFLQDELKQIQEDRDRWQKRTEDILTKYGRVDAAELEQLKENIATLEAERDALKGTEEPLKAKVTELEGVIETERNNWQTTRQKLVEQFKERSRKLTGERNEAIQRGNELQSQLDTANEQVSNSTQQITTITTELETAKQEKFQLEKQIIEFQHTVQSLREQAAANSNTPIQTVVTGEQPSSDGIVQELEQRLALVKEELDVVNGQKADAEAELANLRSQLQSTVAERDQALEQARAGIEAVEGQPVARPAPGGEMTDEQKKAFEERIQAAEAKVAEYEARAVEAENRVEQTIKQRSDKMRDALNNKLRTARAEMEEGFKAKEEEFEAQKAEWKTVEKELRLKLEQERIIKAAEGGPAPAAGDNADNTQVPATPATPSAHPPSTPTTTGTPAGDFSQLSDADLRKLLLTHATAKSIFSNNLKKRLDAESAKIKTELEQTLKGEYEGKVAQAREQGQMMEQKKATVKINMTENKFRAAQAKLGVVQAAAQETPQKPVGEVWEIAQKAKPAPHPAPQPGMVRQGSTAGVPASPVPSTPVAASTAATPGKSQRSDQARLKVRTNARSLGLNGSTPATGQRGPSGVARPPPSQVQTPSTLPNPFAASPATGSAVPNPFSLPRPPMQQQVQQQQSAQAQPQVPQPGQHQQQQQQQQHQQQAGGVQAAATQKPQQQQQQQQQTGKSQLQQPRPSSLPQPPPQQQAGRGQSSLPVPRGGHRGGRGGGPYIPPQRNASGGAAERGGGNTRGRGGHGRGGLNPGASDFQPGNKRPRPDSEAGSGAKRARGSH</sequence>
<keyword evidence="10" id="KW-1185">Reference proteome</keyword>
<feature type="compositionally biased region" description="Low complexity" evidence="5">
    <location>
        <begin position="1702"/>
        <end position="1727"/>
    </location>
</feature>
<protein>
    <submittedName>
        <fullName evidence="9">Uncharacterized protein</fullName>
    </submittedName>
</protein>
<comment type="subcellular location">
    <subcellularLocation>
        <location evidence="1">Nucleus</location>
    </subcellularLocation>
</comment>
<proteinExistence type="predicted"/>
<dbReference type="OrthoDB" id="343070at2759"/>
<dbReference type="STRING" id="41688.A0A2N3NFW0"/>
<feature type="coiled-coil region" evidence="4">
    <location>
        <begin position="1535"/>
        <end position="1681"/>
    </location>
</feature>
<evidence type="ECO:0000313" key="10">
    <source>
        <dbReference type="Proteomes" id="UP000233524"/>
    </source>
</evidence>
<evidence type="ECO:0000256" key="4">
    <source>
        <dbReference type="SAM" id="Coils"/>
    </source>
</evidence>
<feature type="coiled-coil region" evidence="4">
    <location>
        <begin position="568"/>
        <end position="635"/>
    </location>
</feature>
<feature type="compositionally biased region" description="Gly residues" evidence="5">
    <location>
        <begin position="2083"/>
        <end position="2102"/>
    </location>
</feature>
<dbReference type="Pfam" id="PF07926">
    <property type="entry name" value="TPR_MLP1_2"/>
    <property type="match status" value="1"/>
</dbReference>
<dbReference type="Pfam" id="PF25481">
    <property type="entry name" value="Nucleoprot-TPR"/>
    <property type="match status" value="1"/>
</dbReference>
<evidence type="ECO:0000256" key="1">
    <source>
        <dbReference type="ARBA" id="ARBA00004123"/>
    </source>
</evidence>
<feature type="domain" description="Nucleoprotein TPR/MPL1" evidence="7">
    <location>
        <begin position="179"/>
        <end position="256"/>
    </location>
</feature>
<feature type="region of interest" description="Disordered" evidence="5">
    <location>
        <begin position="1702"/>
        <end position="1745"/>
    </location>
</feature>
<keyword evidence="2 4" id="KW-0175">Coiled coil</keyword>
<evidence type="ECO:0000256" key="2">
    <source>
        <dbReference type="ARBA" id="ARBA00023054"/>
    </source>
</evidence>
<feature type="region of interest" description="Disordered" evidence="5">
    <location>
        <begin position="1855"/>
        <end position="2132"/>
    </location>
</feature>